<dbReference type="Gene3D" id="2.130.10.10">
    <property type="entry name" value="YVTN repeat-like/Quinoprotein amine dehydrogenase"/>
    <property type="match status" value="2"/>
</dbReference>
<dbReference type="EMBL" id="CP071091">
    <property type="protein sequence ID" value="QSQ17517.1"/>
    <property type="molecule type" value="Genomic_DNA"/>
</dbReference>
<dbReference type="InterPro" id="IPR015943">
    <property type="entry name" value="WD40/YVTN_repeat-like_dom_sf"/>
</dbReference>
<keyword evidence="3 4" id="KW-0408">Iron</keyword>
<dbReference type="PROSITE" id="PS00018">
    <property type="entry name" value="EF_HAND_1"/>
    <property type="match status" value="1"/>
</dbReference>
<dbReference type="InterPro" id="IPR036909">
    <property type="entry name" value="Cyt_c-like_dom_sf"/>
</dbReference>
<dbReference type="PROSITE" id="PS51007">
    <property type="entry name" value="CYTC"/>
    <property type="match status" value="1"/>
</dbReference>
<dbReference type="PANTHER" id="PTHR47197">
    <property type="entry name" value="PROTEIN NIRF"/>
    <property type="match status" value="1"/>
</dbReference>
<feature type="domain" description="Cytochrome c" evidence="6">
    <location>
        <begin position="636"/>
        <end position="769"/>
    </location>
</feature>
<keyword evidence="5" id="KW-0732">Signal</keyword>
<organism evidence="7 8">
    <name type="scientific">Myxococcus landrumensis</name>
    <dbReference type="NCBI Taxonomy" id="2813577"/>
    <lineage>
        <taxon>Bacteria</taxon>
        <taxon>Pseudomonadati</taxon>
        <taxon>Myxococcota</taxon>
        <taxon>Myxococcia</taxon>
        <taxon>Myxococcales</taxon>
        <taxon>Cystobacterineae</taxon>
        <taxon>Myxococcaceae</taxon>
        <taxon>Myxococcus</taxon>
    </lineage>
</organism>
<dbReference type="InterPro" id="IPR009056">
    <property type="entry name" value="Cyt_c-like_dom"/>
</dbReference>
<evidence type="ECO:0000256" key="3">
    <source>
        <dbReference type="ARBA" id="ARBA00023004"/>
    </source>
</evidence>
<name>A0ABX7NFB2_9BACT</name>
<dbReference type="InterPro" id="IPR018247">
    <property type="entry name" value="EF_Hand_1_Ca_BS"/>
</dbReference>
<evidence type="ECO:0000313" key="8">
    <source>
        <dbReference type="Proteomes" id="UP000663090"/>
    </source>
</evidence>
<evidence type="ECO:0000256" key="2">
    <source>
        <dbReference type="ARBA" id="ARBA00022723"/>
    </source>
</evidence>
<dbReference type="SUPFAM" id="SSF101898">
    <property type="entry name" value="NHL repeat"/>
    <property type="match status" value="1"/>
</dbReference>
<evidence type="ECO:0000256" key="5">
    <source>
        <dbReference type="SAM" id="SignalP"/>
    </source>
</evidence>
<dbReference type="Proteomes" id="UP000663090">
    <property type="component" value="Chromosome"/>
</dbReference>
<accession>A0ABX7NFB2</accession>
<keyword evidence="8" id="KW-1185">Reference proteome</keyword>
<dbReference type="Pfam" id="PF10282">
    <property type="entry name" value="Lactonase"/>
    <property type="match status" value="1"/>
</dbReference>
<dbReference type="InterPro" id="IPR019405">
    <property type="entry name" value="Lactonase_7-beta_prop"/>
</dbReference>
<keyword evidence="1 4" id="KW-0349">Heme</keyword>
<dbReference type="PANTHER" id="PTHR47197:SF3">
    <property type="entry name" value="DIHYDRO-HEME D1 DEHYDROGENASE"/>
    <property type="match status" value="1"/>
</dbReference>
<reference evidence="7 8" key="1">
    <citation type="submission" date="2021-02" db="EMBL/GenBank/DDBJ databases">
        <title>De Novo genome assembly of isolated myxobacteria.</title>
        <authorList>
            <person name="Stevens D.C."/>
        </authorList>
    </citation>
    <scope>NUCLEOTIDE SEQUENCE [LARGE SCALE GENOMIC DNA]</scope>
    <source>
        <strain evidence="7 8">SCHIC003</strain>
    </source>
</reference>
<evidence type="ECO:0000256" key="4">
    <source>
        <dbReference type="PROSITE-ProRule" id="PRU00433"/>
    </source>
</evidence>
<feature type="signal peptide" evidence="5">
    <location>
        <begin position="1"/>
        <end position="24"/>
    </location>
</feature>
<dbReference type="InterPro" id="IPR051200">
    <property type="entry name" value="Host-pathogen_enzymatic-act"/>
</dbReference>
<keyword evidence="2 4" id="KW-0479">Metal-binding</keyword>
<feature type="chain" id="PRO_5047152402" evidence="5">
    <location>
        <begin position="25"/>
        <end position="914"/>
    </location>
</feature>
<proteinExistence type="predicted"/>
<evidence type="ECO:0000256" key="1">
    <source>
        <dbReference type="ARBA" id="ARBA00022617"/>
    </source>
</evidence>
<protein>
    <submittedName>
        <fullName evidence="7">Beta-propeller fold lactonase family protein</fullName>
    </submittedName>
</protein>
<sequence>MAPVGRLVSWLAVGILLVSDSARADDTFVNWESPHVHPVDLTPDGTRLLAVNTADHQLQVFAVSAEGALTLTATIPVGLDPVSVRARSNTEAWVVNHISDSVSIVNLSTLNVVHTLPTDDEPEDVVFAGTPQRAFISCSQVNQVLVVDPARPLALPRRVPIQGESPKALAVNESGTRVYVAIFESGNRSTLLSGSRTFPNPIPPNVVSDPQGPYGGVNPPPNAGRHFEPPLNPANPPPPPVGLIVKKDARARWMDDNRGDWTGLVSGEKASLSGRVQGWDMPDRDVAIINTSTLAVTYSTGLMNLNMALAVHPNGTVTVVGTDATNEVRFEPNLAGRFLRVQLAAVNPSSPSRAVVKDLNPHLDYSVPVVPQPVRELSIGDPRGIAWHPSGTRGYVTGMGSNNVIVVDGVGQRVANIPVGEGPTGIVLNRPGTRAYVMDKFAASISVVDLKRQKEVARVPFFDPSPESIKLGRKHLYDTHRTSGLGHISCGSCHVDGRMDRLAWDLGDPSDVVKSSAGQNLGMGIPGLTEDFTNWHSMKGPMTTQTLQDIIGKEPHHWRGDRDGLEDFNAAFIKLNGDDALLSAAEMQQFEDFLATLTFPPNPFRNTDNTLPARLALPGHYTPHKFPPVGRPLPVGNALNGLQMFRPPRLLDANAFACATCHTLPTGLGSDAVWDGSRFNPLPVGPHGERHLGLVAQDGTTAGTTKVPQLRNLYQKVGTEFSQRESLAGFGYFHDGATASLSEFVTVTAFQLMSEQEVADMVAFMLSFSGSDLPVGSATSVMEPPGPASKDSHAGVGKQVTLTSPNPAASQLSEVALFERLADKEAVGLVVRGRQRGLPRGYVYVGNGLFQSDRSREVVSASVLKTLARPGSELTYMLVPRGTEFPLGVDRDNDGVLNLDELERGTRPDDPLSK</sequence>
<evidence type="ECO:0000313" key="7">
    <source>
        <dbReference type="EMBL" id="QSQ17517.1"/>
    </source>
</evidence>
<dbReference type="SUPFAM" id="SSF46626">
    <property type="entry name" value="Cytochrome c"/>
    <property type="match status" value="2"/>
</dbReference>
<evidence type="ECO:0000259" key="6">
    <source>
        <dbReference type="PROSITE" id="PS51007"/>
    </source>
</evidence>
<dbReference type="Gene3D" id="1.10.760.10">
    <property type="entry name" value="Cytochrome c-like domain"/>
    <property type="match status" value="2"/>
</dbReference>
<gene>
    <name evidence="7" type="ORF">JY572_16385</name>
</gene>